<evidence type="ECO:0000256" key="17">
    <source>
        <dbReference type="SAM" id="MobiDB-lite"/>
    </source>
</evidence>
<dbReference type="PANTHER" id="PTHR23389:SF9">
    <property type="entry name" value="DNA LIGASE"/>
    <property type="match status" value="1"/>
</dbReference>
<dbReference type="Gene3D" id="6.20.10.30">
    <property type="match status" value="1"/>
</dbReference>
<evidence type="ECO:0000256" key="14">
    <source>
        <dbReference type="ARBA" id="ARBA00060881"/>
    </source>
</evidence>
<dbReference type="InterPro" id="IPR010994">
    <property type="entry name" value="RuvA_2-like"/>
</dbReference>
<feature type="binding site" evidence="15">
    <location>
        <position position="152"/>
    </location>
    <ligand>
        <name>NAD(+)</name>
        <dbReference type="ChEBI" id="CHEBI:57540"/>
    </ligand>
</feature>
<dbReference type="InterPro" id="IPR013839">
    <property type="entry name" value="DNAligase_adenylation"/>
</dbReference>
<feature type="domain" description="BRCT" evidence="18">
    <location>
        <begin position="619"/>
        <end position="693"/>
    </location>
</feature>
<evidence type="ECO:0000313" key="19">
    <source>
        <dbReference type="EMBL" id="KKJ00945.1"/>
    </source>
</evidence>
<dbReference type="eggNOG" id="COG0272">
    <property type="taxonomic scope" value="Bacteria"/>
</dbReference>
<keyword evidence="12 15" id="KW-0464">Manganese</keyword>
<evidence type="ECO:0000313" key="20">
    <source>
        <dbReference type="Proteomes" id="UP000034681"/>
    </source>
</evidence>
<dbReference type="PROSITE" id="PS01056">
    <property type="entry name" value="DNA_LIGASE_N2"/>
    <property type="match status" value="1"/>
</dbReference>
<dbReference type="InterPro" id="IPR001357">
    <property type="entry name" value="BRCT_dom"/>
</dbReference>
<dbReference type="InterPro" id="IPR036420">
    <property type="entry name" value="BRCT_dom_sf"/>
</dbReference>
<feature type="binding site" evidence="15">
    <location>
        <position position="431"/>
    </location>
    <ligand>
        <name>Zn(2+)</name>
        <dbReference type="ChEBI" id="CHEBI:29105"/>
    </ligand>
</feature>
<dbReference type="InterPro" id="IPR013840">
    <property type="entry name" value="DNAligase_N"/>
</dbReference>
<dbReference type="AlphaFoldDB" id="A0A0M2PXP9"/>
<feature type="binding site" evidence="15">
    <location>
        <position position="454"/>
    </location>
    <ligand>
        <name>Zn(2+)</name>
        <dbReference type="ChEBI" id="CHEBI:29105"/>
    </ligand>
</feature>
<evidence type="ECO:0000256" key="2">
    <source>
        <dbReference type="ARBA" id="ARBA00012722"/>
    </source>
</evidence>
<dbReference type="HAMAP" id="MF_01588">
    <property type="entry name" value="DNA_ligase_A"/>
    <property type="match status" value="1"/>
</dbReference>
<dbReference type="SUPFAM" id="SSF56091">
    <property type="entry name" value="DNA ligase/mRNA capping enzyme, catalytic domain"/>
    <property type="match status" value="1"/>
</dbReference>
<feature type="binding site" evidence="15">
    <location>
        <position position="129"/>
    </location>
    <ligand>
        <name>NAD(+)</name>
        <dbReference type="ChEBI" id="CHEBI:57540"/>
    </ligand>
</feature>
<reference evidence="19" key="1">
    <citation type="submission" date="2012-04" db="EMBL/GenBank/DDBJ databases">
        <authorList>
            <person name="Borisov I.G."/>
            <person name="Ivanikova N.V."/>
            <person name="Pinevich A.V."/>
        </authorList>
    </citation>
    <scope>NUCLEOTIDE SEQUENCE</scope>
    <source>
        <strain evidence="19">CALU 1027</strain>
    </source>
</reference>
<dbReference type="SUPFAM" id="SSF52113">
    <property type="entry name" value="BRCT domain"/>
    <property type="match status" value="1"/>
</dbReference>
<keyword evidence="20" id="KW-1185">Reference proteome</keyword>
<dbReference type="Pfam" id="PF14520">
    <property type="entry name" value="HHH_5"/>
    <property type="match status" value="1"/>
</dbReference>
<sequence>MTEAAADRIAELSRLLQQASYAYYGLDQPILEDAVYDRLYRELQTLEQQHPTLISPHSPTQRVGERPAQQFTAVQHHIPLYSLENAFDLGELQAWDQRWRRHWQSNTGNSSESSSSGPSPRPPAGYVCELKIDGSALALTYDHGVLVRGATRGDGSQGEDITQNVKTIRSIPLRLNLDHPPARLEVRGEAFLPLETFETINQERDQRGEARFANPRNAAAGTLRQLDSRIVAQRRLDFFAYTLQVPEGVTLADTDFQPPQTQTESLKLLQHLGFRVNPNRQTVADLAGVQQFFQQWDQARHHLPYLTDGVVVKLDRQDLQAQLGFTQKFPRWAIALKYAAEEVPTRLTAVTFQVGRTGAITPVAELEPVQLAGTTVARATLHNRDRIAELDLHRGDTVIVRKAGEIIPEVVKVLTDLRPLGAQAVVMASYCPECEQPVVQSPTEAATRCVNPTCPAVVRGALLHWVSRDALDIDGVGKKLVDQMVAKELVQSVADLYKLKPAQLEGLERLGQKSAQKLVGAIAASRQRPWGRVLYGLGIRHVGSVNAQVLAQQFPSVTALAEADPGAIAAIHGIGPEIAQAVADWFQVPDHQKLIQRLQEADLQLVALAPDRPIAAPAPGPSPLQGQTFVITGTLPSLSREQAKALIQQAGGKVTGSVSSKTDYLLAGEAAGSKLTKAQSLGVAVISESELLQRLAPPLATPGLDRSL</sequence>
<keyword evidence="7 15" id="KW-0227">DNA damage</keyword>
<dbReference type="InterPro" id="IPR041663">
    <property type="entry name" value="DisA/LigA_HHH"/>
</dbReference>
<comment type="function">
    <text evidence="1 15">DNA ligase that catalyzes the formation of phosphodiester linkages between 5'-phosphoryl and 3'-hydroxyl groups in double-stranded DNA using NAD as a coenzyme and as the energy source for the reaction. It is essential for DNA replication and repair of damaged DNA.</text>
</comment>
<evidence type="ECO:0000256" key="10">
    <source>
        <dbReference type="ARBA" id="ARBA00023027"/>
    </source>
</evidence>
<evidence type="ECO:0000256" key="3">
    <source>
        <dbReference type="ARBA" id="ARBA00013308"/>
    </source>
</evidence>
<dbReference type="SUPFAM" id="SSF47781">
    <property type="entry name" value="RuvA domain 2-like"/>
    <property type="match status" value="1"/>
</dbReference>
<dbReference type="OrthoDB" id="9759736at2"/>
<dbReference type="GO" id="GO:0003677">
    <property type="term" value="F:DNA binding"/>
    <property type="evidence" value="ECO:0007669"/>
    <property type="project" value="InterPro"/>
</dbReference>
<keyword evidence="9 15" id="KW-0460">Magnesium</keyword>
<dbReference type="InterPro" id="IPR018239">
    <property type="entry name" value="DNA_ligase_AS"/>
</dbReference>
<dbReference type="RefSeq" id="WP_017713471.1">
    <property type="nucleotide sequence ID" value="NZ_KB235941.1"/>
</dbReference>
<dbReference type="Proteomes" id="UP000034681">
    <property type="component" value="Unassembled WGS sequence"/>
</dbReference>
<comment type="similarity">
    <text evidence="14 15">Belongs to the NAD-dependent DNA ligase family. LigA subfamily.</text>
</comment>
<feature type="binding site" evidence="15">
    <location>
        <position position="313"/>
    </location>
    <ligand>
        <name>NAD(+)</name>
        <dbReference type="ChEBI" id="CHEBI:57540"/>
    </ligand>
</feature>
<keyword evidence="4 15" id="KW-0436">Ligase</keyword>
<dbReference type="FunFam" id="1.10.150.20:FF:000007">
    <property type="entry name" value="DNA ligase"/>
    <property type="match status" value="1"/>
</dbReference>
<feature type="binding site" evidence="15">
    <location>
        <position position="434"/>
    </location>
    <ligand>
        <name>Zn(2+)</name>
        <dbReference type="ChEBI" id="CHEBI:29105"/>
    </ligand>
</feature>
<dbReference type="InterPro" id="IPR004149">
    <property type="entry name" value="Znf_DNAligase_C4"/>
</dbReference>
<dbReference type="SMART" id="SM00278">
    <property type="entry name" value="HhH1"/>
    <property type="match status" value="3"/>
</dbReference>
<dbReference type="Pfam" id="PF12826">
    <property type="entry name" value="HHH_2"/>
    <property type="match status" value="1"/>
</dbReference>
<evidence type="ECO:0000256" key="4">
    <source>
        <dbReference type="ARBA" id="ARBA00022598"/>
    </source>
</evidence>
<dbReference type="GO" id="GO:0005829">
    <property type="term" value="C:cytosol"/>
    <property type="evidence" value="ECO:0007669"/>
    <property type="project" value="TreeGrafter"/>
</dbReference>
<organism evidence="19 20">
    <name type="scientific">Prochlorothrix hollandica PCC 9006 = CALU 1027</name>
    <dbReference type="NCBI Taxonomy" id="317619"/>
    <lineage>
        <taxon>Bacteria</taxon>
        <taxon>Bacillati</taxon>
        <taxon>Cyanobacteriota</taxon>
        <taxon>Cyanophyceae</taxon>
        <taxon>Prochlorotrichales</taxon>
        <taxon>Prochlorotrichaceae</taxon>
        <taxon>Prochlorothrix</taxon>
    </lineage>
</organism>
<dbReference type="SMART" id="SM00292">
    <property type="entry name" value="BRCT"/>
    <property type="match status" value="1"/>
</dbReference>
<name>A0A0M2PXP9_PROHO</name>
<keyword evidence="8 15" id="KW-0862">Zinc</keyword>
<feature type="binding site" evidence="15">
    <location>
        <begin position="33"/>
        <end position="37"/>
    </location>
    <ligand>
        <name>NAD(+)</name>
        <dbReference type="ChEBI" id="CHEBI:57540"/>
    </ligand>
</feature>
<evidence type="ECO:0000256" key="12">
    <source>
        <dbReference type="ARBA" id="ARBA00023211"/>
    </source>
</evidence>
<dbReference type="FunFam" id="2.40.50.140:FF:000012">
    <property type="entry name" value="DNA ligase"/>
    <property type="match status" value="1"/>
</dbReference>
<gene>
    <name evidence="15 19" type="primary">ligA</name>
    <name evidence="19" type="ORF">PROH_00415</name>
</gene>
<dbReference type="Pfam" id="PF22745">
    <property type="entry name" value="Nlig-Ia"/>
    <property type="match status" value="1"/>
</dbReference>
<dbReference type="STRING" id="317619.GCA_000332315_03237"/>
<evidence type="ECO:0000256" key="15">
    <source>
        <dbReference type="HAMAP-Rule" id="MF_01588"/>
    </source>
</evidence>
<evidence type="ECO:0000256" key="6">
    <source>
        <dbReference type="ARBA" id="ARBA00022723"/>
    </source>
</evidence>
<dbReference type="Gene3D" id="3.30.470.30">
    <property type="entry name" value="DNA ligase/mRNA capping enzyme"/>
    <property type="match status" value="1"/>
</dbReference>
<feature type="active site" description="N6-AMP-lysine intermediate" evidence="15">
    <location>
        <position position="131"/>
    </location>
</feature>
<dbReference type="Gene3D" id="1.10.287.610">
    <property type="entry name" value="Helix hairpin bin"/>
    <property type="match status" value="1"/>
</dbReference>
<dbReference type="InterPro" id="IPR001679">
    <property type="entry name" value="DNA_ligase"/>
</dbReference>
<dbReference type="EC" id="6.5.1.2" evidence="2 15"/>
<evidence type="ECO:0000256" key="16">
    <source>
        <dbReference type="RuleBase" id="RU000618"/>
    </source>
</evidence>
<comment type="caution">
    <text evidence="19">The sequence shown here is derived from an EMBL/GenBank/DDBJ whole genome shotgun (WGS) entry which is preliminary data.</text>
</comment>
<evidence type="ECO:0000256" key="7">
    <source>
        <dbReference type="ARBA" id="ARBA00022763"/>
    </source>
</evidence>
<keyword evidence="5 15" id="KW-0235">DNA replication</keyword>
<dbReference type="EMBL" id="AJTX02000002">
    <property type="protein sequence ID" value="KKJ00945.1"/>
    <property type="molecule type" value="Genomic_DNA"/>
</dbReference>
<keyword evidence="6 15" id="KW-0479">Metal-binding</keyword>
<dbReference type="CDD" id="cd17748">
    <property type="entry name" value="BRCT_DNA_ligase_like"/>
    <property type="match status" value="1"/>
</dbReference>
<comment type="catalytic activity">
    <reaction evidence="13 15 16">
        <text>NAD(+) + (deoxyribonucleotide)n-3'-hydroxyl + 5'-phospho-(deoxyribonucleotide)m = (deoxyribonucleotide)n+m + AMP + beta-nicotinamide D-nucleotide.</text>
        <dbReference type="EC" id="6.5.1.2"/>
    </reaction>
</comment>
<feature type="binding site" evidence="15">
    <location>
        <position position="337"/>
    </location>
    <ligand>
        <name>NAD(+)</name>
        <dbReference type="ChEBI" id="CHEBI:57540"/>
    </ligand>
</feature>
<dbReference type="FunFam" id="1.10.150.20:FF:000006">
    <property type="entry name" value="DNA ligase"/>
    <property type="match status" value="1"/>
</dbReference>
<dbReference type="PIRSF" id="PIRSF001604">
    <property type="entry name" value="LigA"/>
    <property type="match status" value="1"/>
</dbReference>
<comment type="cofactor">
    <cofactor evidence="15">
        <name>Mg(2+)</name>
        <dbReference type="ChEBI" id="CHEBI:18420"/>
    </cofactor>
    <cofactor evidence="15">
        <name>Mn(2+)</name>
        <dbReference type="ChEBI" id="CHEBI:29035"/>
    </cofactor>
</comment>
<feature type="binding site" evidence="15">
    <location>
        <position position="449"/>
    </location>
    <ligand>
        <name>Zn(2+)</name>
        <dbReference type="ChEBI" id="CHEBI:29105"/>
    </ligand>
</feature>
<dbReference type="InterPro" id="IPR033136">
    <property type="entry name" value="DNA_ligase_CS"/>
</dbReference>
<dbReference type="NCBIfam" id="NF005932">
    <property type="entry name" value="PRK07956.1"/>
    <property type="match status" value="1"/>
</dbReference>
<dbReference type="SMART" id="SM00532">
    <property type="entry name" value="LIGANc"/>
    <property type="match status" value="1"/>
</dbReference>
<dbReference type="PROSITE" id="PS01055">
    <property type="entry name" value="DNA_LIGASE_N1"/>
    <property type="match status" value="1"/>
</dbReference>
<evidence type="ECO:0000256" key="9">
    <source>
        <dbReference type="ARBA" id="ARBA00022842"/>
    </source>
</evidence>
<dbReference type="SUPFAM" id="SSF50249">
    <property type="entry name" value="Nucleic acid-binding proteins"/>
    <property type="match status" value="1"/>
</dbReference>
<accession>A0A0M2PXP9</accession>
<dbReference type="CDD" id="cd00114">
    <property type="entry name" value="LIGANc"/>
    <property type="match status" value="1"/>
</dbReference>
<evidence type="ECO:0000259" key="18">
    <source>
        <dbReference type="PROSITE" id="PS50172"/>
    </source>
</evidence>
<dbReference type="InterPro" id="IPR003583">
    <property type="entry name" value="Hlx-hairpin-Hlx_DNA-bd_motif"/>
</dbReference>
<dbReference type="NCBIfam" id="TIGR00575">
    <property type="entry name" value="dnlj"/>
    <property type="match status" value="1"/>
</dbReference>
<dbReference type="GO" id="GO:0006260">
    <property type="term" value="P:DNA replication"/>
    <property type="evidence" value="ECO:0007669"/>
    <property type="project" value="UniProtKB-KW"/>
</dbReference>
<feature type="region of interest" description="Disordered" evidence="17">
    <location>
        <begin position="104"/>
        <end position="125"/>
    </location>
</feature>
<keyword evidence="10 15" id="KW-0520">NAD</keyword>
<dbReference type="GO" id="GO:0003911">
    <property type="term" value="F:DNA ligase (NAD+) activity"/>
    <property type="evidence" value="ECO:0007669"/>
    <property type="project" value="UniProtKB-UniRule"/>
</dbReference>
<evidence type="ECO:0000256" key="8">
    <source>
        <dbReference type="ARBA" id="ARBA00022833"/>
    </source>
</evidence>
<evidence type="ECO:0000256" key="11">
    <source>
        <dbReference type="ARBA" id="ARBA00023204"/>
    </source>
</evidence>
<dbReference type="Gene3D" id="2.40.50.140">
    <property type="entry name" value="Nucleic acid-binding proteins"/>
    <property type="match status" value="1"/>
</dbReference>
<evidence type="ECO:0000256" key="1">
    <source>
        <dbReference type="ARBA" id="ARBA00004067"/>
    </source>
</evidence>
<dbReference type="Gene3D" id="3.40.50.10190">
    <property type="entry name" value="BRCT domain"/>
    <property type="match status" value="1"/>
</dbReference>
<dbReference type="Pfam" id="PF00533">
    <property type="entry name" value="BRCT"/>
    <property type="match status" value="1"/>
</dbReference>
<dbReference type="Pfam" id="PF03120">
    <property type="entry name" value="OB_DNA_ligase"/>
    <property type="match status" value="1"/>
</dbReference>
<dbReference type="InterPro" id="IPR004150">
    <property type="entry name" value="NAD_DNA_ligase_OB"/>
</dbReference>
<evidence type="ECO:0000256" key="13">
    <source>
        <dbReference type="ARBA" id="ARBA00034005"/>
    </source>
</evidence>
<feature type="binding site" evidence="15">
    <location>
        <position position="189"/>
    </location>
    <ligand>
        <name>NAD(+)</name>
        <dbReference type="ChEBI" id="CHEBI:57540"/>
    </ligand>
</feature>
<evidence type="ECO:0000256" key="5">
    <source>
        <dbReference type="ARBA" id="ARBA00022705"/>
    </source>
</evidence>
<dbReference type="FunFam" id="3.30.470.30:FF:000001">
    <property type="entry name" value="DNA ligase"/>
    <property type="match status" value="1"/>
</dbReference>
<keyword evidence="11 15" id="KW-0234">DNA repair</keyword>
<dbReference type="PROSITE" id="PS50172">
    <property type="entry name" value="BRCT"/>
    <property type="match status" value="1"/>
</dbReference>
<dbReference type="PANTHER" id="PTHR23389">
    <property type="entry name" value="CHROMOSOME TRANSMISSION FIDELITY FACTOR 18"/>
    <property type="match status" value="1"/>
</dbReference>
<dbReference type="InterPro" id="IPR012340">
    <property type="entry name" value="NA-bd_OB-fold"/>
</dbReference>
<dbReference type="GO" id="GO:0046872">
    <property type="term" value="F:metal ion binding"/>
    <property type="evidence" value="ECO:0007669"/>
    <property type="project" value="UniProtKB-KW"/>
</dbReference>
<dbReference type="Pfam" id="PF01653">
    <property type="entry name" value="DNA_ligase_aden"/>
    <property type="match status" value="1"/>
</dbReference>
<dbReference type="Gene3D" id="1.10.150.20">
    <property type="entry name" value="5' to 3' exonuclease, C-terminal subdomain"/>
    <property type="match status" value="2"/>
</dbReference>
<protein>
    <recommendedName>
        <fullName evidence="3 15">DNA ligase</fullName>
        <ecNumber evidence="2 15">6.5.1.2</ecNumber>
    </recommendedName>
    <alternativeName>
        <fullName evidence="15">Polydeoxyribonucleotide synthase [NAD(+)]</fullName>
    </alternativeName>
</protein>
<feature type="binding site" evidence="15">
    <location>
        <begin position="82"/>
        <end position="83"/>
    </location>
    <ligand>
        <name>NAD(+)</name>
        <dbReference type="ChEBI" id="CHEBI:57540"/>
    </ligand>
</feature>
<proteinExistence type="inferred from homology"/>
<dbReference type="Pfam" id="PF03119">
    <property type="entry name" value="DNA_ligase_ZBD"/>
    <property type="match status" value="1"/>
</dbReference>
<dbReference type="GO" id="GO:0006281">
    <property type="term" value="P:DNA repair"/>
    <property type="evidence" value="ECO:0007669"/>
    <property type="project" value="UniProtKB-KW"/>
</dbReference>